<reference evidence="1 2" key="1">
    <citation type="submission" date="2021-05" db="EMBL/GenBank/DDBJ databases">
        <title>Bacteria Genome sequencing.</title>
        <authorList>
            <person name="Takabe Y."/>
            <person name="Nakajima Y."/>
            <person name="Suzuki S."/>
            <person name="Shiozaki T."/>
        </authorList>
    </citation>
    <scope>NUCLEOTIDE SEQUENCE [LARGE SCALE GENOMIC DNA]</scope>
    <source>
        <strain evidence="1 2">AI_62</strain>
    </source>
</reference>
<dbReference type="Proteomes" id="UP000786693">
    <property type="component" value="Unassembled WGS sequence"/>
</dbReference>
<accession>A0ABQ4NRD5</accession>
<sequence>MDFSVKAISLVSSDDLASALGFASPNDAFRGFCRNLGITPVRRNPNFFDPKLVRLRLDQAQGLPAAAAAAANEGDLVEARRARRAAQ</sequence>
<proteinExistence type="predicted"/>
<evidence type="ECO:0000313" key="1">
    <source>
        <dbReference type="EMBL" id="GIT96979.1"/>
    </source>
</evidence>
<dbReference type="RefSeq" id="WP_220750464.1">
    <property type="nucleotide sequence ID" value="NZ_BPFH01000009.1"/>
</dbReference>
<evidence type="ECO:0000313" key="2">
    <source>
        <dbReference type="Proteomes" id="UP000786693"/>
    </source>
</evidence>
<comment type="caution">
    <text evidence="1">The sequence shown here is derived from an EMBL/GenBank/DDBJ whole genome shotgun (WGS) entry which is preliminary data.</text>
</comment>
<evidence type="ECO:0008006" key="3">
    <source>
        <dbReference type="Google" id="ProtNLM"/>
    </source>
</evidence>
<name>A0ABQ4NRD5_9RHOB</name>
<organism evidence="1 2">
    <name type="scientific">Jannaschia pagri</name>
    <dbReference type="NCBI Taxonomy" id="2829797"/>
    <lineage>
        <taxon>Bacteria</taxon>
        <taxon>Pseudomonadati</taxon>
        <taxon>Pseudomonadota</taxon>
        <taxon>Alphaproteobacteria</taxon>
        <taxon>Rhodobacterales</taxon>
        <taxon>Roseobacteraceae</taxon>
        <taxon>Jannaschia</taxon>
    </lineage>
</organism>
<gene>
    <name evidence="1" type="ORF">JANAI62_36020</name>
</gene>
<protein>
    <recommendedName>
        <fullName evidence="3">HTH araC/xylS-type domain-containing protein</fullName>
    </recommendedName>
</protein>
<dbReference type="EMBL" id="BPFH01000009">
    <property type="protein sequence ID" value="GIT96979.1"/>
    <property type="molecule type" value="Genomic_DNA"/>
</dbReference>
<keyword evidence="2" id="KW-1185">Reference proteome</keyword>